<dbReference type="Gene3D" id="3.90.79.10">
    <property type="entry name" value="Nucleoside Triphosphate Pyrophosphohydrolase"/>
    <property type="match status" value="1"/>
</dbReference>
<dbReference type="InterPro" id="IPR015797">
    <property type="entry name" value="NUDIX_hydrolase-like_dom_sf"/>
</dbReference>
<dbReference type="RefSeq" id="WP_110309592.1">
    <property type="nucleotide sequence ID" value="NZ_QICL01000003.1"/>
</dbReference>
<evidence type="ECO:0000313" key="2">
    <source>
        <dbReference type="EMBL" id="PXV67438.1"/>
    </source>
</evidence>
<dbReference type="Proteomes" id="UP000247973">
    <property type="component" value="Unassembled WGS sequence"/>
</dbReference>
<keyword evidence="3" id="KW-1185">Reference proteome</keyword>
<evidence type="ECO:0000259" key="1">
    <source>
        <dbReference type="PROSITE" id="PS51462"/>
    </source>
</evidence>
<protein>
    <submittedName>
        <fullName evidence="2">NUDIX domain-containing protein</fullName>
    </submittedName>
</protein>
<dbReference type="InterPro" id="IPR000086">
    <property type="entry name" value="NUDIX_hydrolase_dom"/>
</dbReference>
<organism evidence="2 3">
    <name type="scientific">Dysgonomonas alginatilytica</name>
    <dbReference type="NCBI Taxonomy" id="1605892"/>
    <lineage>
        <taxon>Bacteria</taxon>
        <taxon>Pseudomonadati</taxon>
        <taxon>Bacteroidota</taxon>
        <taxon>Bacteroidia</taxon>
        <taxon>Bacteroidales</taxon>
        <taxon>Dysgonomonadaceae</taxon>
        <taxon>Dysgonomonas</taxon>
    </lineage>
</organism>
<dbReference type="OrthoDB" id="9786141at2"/>
<dbReference type="Pfam" id="PF21906">
    <property type="entry name" value="WHD_NrtR"/>
    <property type="match status" value="1"/>
</dbReference>
<accession>A0A2V3PTC6</accession>
<dbReference type="CDD" id="cd18873">
    <property type="entry name" value="NUDIX_NadM_like"/>
    <property type="match status" value="1"/>
</dbReference>
<dbReference type="InterPro" id="IPR054105">
    <property type="entry name" value="WHD_NrtR"/>
</dbReference>
<dbReference type="PROSITE" id="PS51462">
    <property type="entry name" value="NUDIX"/>
    <property type="match status" value="1"/>
</dbReference>
<feature type="domain" description="Nudix hydrolase" evidence="1">
    <location>
        <begin position="7"/>
        <end position="158"/>
    </location>
</feature>
<proteinExistence type="predicted"/>
<dbReference type="SUPFAM" id="SSF46785">
    <property type="entry name" value="Winged helix' DNA-binding domain"/>
    <property type="match status" value="1"/>
</dbReference>
<dbReference type="InterPro" id="IPR036390">
    <property type="entry name" value="WH_DNA-bd_sf"/>
</dbReference>
<sequence length="241" mass="28239">MKTNFIHTYVSVDCVVFGFDDEQLNILLVQRNNIDENDPKRLKLPGSLIFDNEDVDDAASRVLYELTGIRRMTLKQFRCFAAPDRASNPQDIKWLDQAYKPDIDRLITVAYFSLCKIGRKLNVSNITKYKAVEWCPLSELPDMPFDHNKIVEASLIDIRRWIETDPVIVFDLLPQKFTISQLHRLYESIYNKKIDIRNFHKKVATMTYVLPLAEKQLGVSHRAARYYKFDKKAYNRLKTSI</sequence>
<reference evidence="2 3" key="1">
    <citation type="submission" date="2018-03" db="EMBL/GenBank/DDBJ databases">
        <title>Genomic Encyclopedia of Archaeal and Bacterial Type Strains, Phase II (KMG-II): from individual species to whole genera.</title>
        <authorList>
            <person name="Goeker M."/>
        </authorList>
    </citation>
    <scope>NUCLEOTIDE SEQUENCE [LARGE SCALE GENOMIC DNA]</scope>
    <source>
        <strain evidence="2 3">DSM 100214</strain>
    </source>
</reference>
<dbReference type="EMBL" id="QICL01000003">
    <property type="protein sequence ID" value="PXV67438.1"/>
    <property type="molecule type" value="Genomic_DNA"/>
</dbReference>
<dbReference type="Pfam" id="PF00293">
    <property type="entry name" value="NUDIX"/>
    <property type="match status" value="1"/>
</dbReference>
<dbReference type="AlphaFoldDB" id="A0A2V3PTC6"/>
<dbReference type="SUPFAM" id="SSF55811">
    <property type="entry name" value="Nudix"/>
    <property type="match status" value="1"/>
</dbReference>
<comment type="caution">
    <text evidence="2">The sequence shown here is derived from an EMBL/GenBank/DDBJ whole genome shotgun (WGS) entry which is preliminary data.</text>
</comment>
<name>A0A2V3PTC6_9BACT</name>
<dbReference type="PANTHER" id="PTHR43736">
    <property type="entry name" value="ADP-RIBOSE PYROPHOSPHATASE"/>
    <property type="match status" value="1"/>
</dbReference>
<dbReference type="InterPro" id="IPR036388">
    <property type="entry name" value="WH-like_DNA-bd_sf"/>
</dbReference>
<dbReference type="Gene3D" id="1.10.10.10">
    <property type="entry name" value="Winged helix-like DNA-binding domain superfamily/Winged helix DNA-binding domain"/>
    <property type="match status" value="1"/>
</dbReference>
<dbReference type="PANTHER" id="PTHR43736:SF4">
    <property type="entry name" value="SLR1690 PROTEIN"/>
    <property type="match status" value="1"/>
</dbReference>
<gene>
    <name evidence="2" type="ORF">CLV62_103111</name>
</gene>
<evidence type="ECO:0000313" key="3">
    <source>
        <dbReference type="Proteomes" id="UP000247973"/>
    </source>
</evidence>